<dbReference type="PANTHER" id="PTHR12219">
    <property type="entry name" value="NADH-UBIQUINONE OXIDOREDUCTASE"/>
    <property type="match status" value="1"/>
</dbReference>
<accession>A0ABD3VX60</accession>
<dbReference type="PANTHER" id="PTHR12219:SF17">
    <property type="entry name" value="WD REPEAT-CONTAINING PROTEIN 93"/>
    <property type="match status" value="1"/>
</dbReference>
<evidence type="ECO:0000313" key="2">
    <source>
        <dbReference type="EMBL" id="KAL3866195.1"/>
    </source>
</evidence>
<evidence type="ECO:0000256" key="1">
    <source>
        <dbReference type="SAM" id="MobiDB-lite"/>
    </source>
</evidence>
<evidence type="ECO:0008006" key="4">
    <source>
        <dbReference type="Google" id="ProtNLM"/>
    </source>
</evidence>
<dbReference type="InterPro" id="IPR049547">
    <property type="entry name" value="WDR93_beta-prop"/>
</dbReference>
<dbReference type="Pfam" id="PF21030">
    <property type="entry name" value="WDR93"/>
    <property type="match status" value="1"/>
</dbReference>
<dbReference type="SUPFAM" id="SSF50978">
    <property type="entry name" value="WD40 repeat-like"/>
    <property type="match status" value="1"/>
</dbReference>
<dbReference type="InterPro" id="IPR036322">
    <property type="entry name" value="WD40_repeat_dom_sf"/>
</dbReference>
<dbReference type="InterPro" id="IPR006885">
    <property type="entry name" value="NADH_UbQ_FeS_4_mit-like"/>
</dbReference>
<name>A0ABD3VX60_SINWO</name>
<dbReference type="Proteomes" id="UP001634394">
    <property type="component" value="Unassembled WGS sequence"/>
</dbReference>
<proteinExistence type="predicted"/>
<reference evidence="2 3" key="1">
    <citation type="submission" date="2024-11" db="EMBL/GenBank/DDBJ databases">
        <title>Chromosome-level genome assembly of the freshwater bivalve Anodonta woodiana.</title>
        <authorList>
            <person name="Chen X."/>
        </authorList>
    </citation>
    <scope>NUCLEOTIDE SEQUENCE [LARGE SCALE GENOMIC DNA]</scope>
    <source>
        <strain evidence="2">MN2024</strain>
        <tissue evidence="2">Gills</tissue>
    </source>
</reference>
<gene>
    <name evidence="2" type="ORF">ACJMK2_043517</name>
</gene>
<organism evidence="2 3">
    <name type="scientific">Sinanodonta woodiana</name>
    <name type="common">Chinese pond mussel</name>
    <name type="synonym">Anodonta woodiana</name>
    <dbReference type="NCBI Taxonomy" id="1069815"/>
    <lineage>
        <taxon>Eukaryota</taxon>
        <taxon>Metazoa</taxon>
        <taxon>Spiralia</taxon>
        <taxon>Lophotrochozoa</taxon>
        <taxon>Mollusca</taxon>
        <taxon>Bivalvia</taxon>
        <taxon>Autobranchia</taxon>
        <taxon>Heteroconchia</taxon>
        <taxon>Palaeoheterodonta</taxon>
        <taxon>Unionida</taxon>
        <taxon>Unionoidea</taxon>
        <taxon>Unionidae</taxon>
        <taxon>Unioninae</taxon>
        <taxon>Sinanodonta</taxon>
    </lineage>
</organism>
<protein>
    <recommendedName>
        <fullName evidence="4">WD repeat-containing protein 93</fullName>
    </recommendedName>
</protein>
<keyword evidence="3" id="KW-1185">Reference proteome</keyword>
<comment type="caution">
    <text evidence="2">The sequence shown here is derived from an EMBL/GenBank/DDBJ whole genome shotgun (WGS) entry which is preliminary data.</text>
</comment>
<feature type="region of interest" description="Disordered" evidence="1">
    <location>
        <begin position="251"/>
        <end position="284"/>
    </location>
</feature>
<evidence type="ECO:0000313" key="3">
    <source>
        <dbReference type="Proteomes" id="UP001634394"/>
    </source>
</evidence>
<sequence length="775" mass="88216">MPVYIRKNVSYTPSSLDKISVEDEDDYLVDPDQLRDTLPQPYRMVDKVLNLLLEEVWDVISKREEKRMEEARKIKPPQYQHSEHIEGAIPGATTHKLNVSYTKCMCDSVDGKYVFLGLPSGLLAIDGHSQQILAFWEDEHADITQIKAYLMGEQLYLIITIDDMGIARLFSFLINKIYLLKVLNEQSPDSENKILVSKIEASQEGDYLGAVLENPSTLEMWFEIHKLPREDWCNQFDSILQALKKAEDKRMIEETEDVEQTPKDAGDQDLMSGTAPAETVDPQTQIHQVTEGEATGTVIAEEDGGLMGDYKFSQPQMLMKVKTPQPITGNHVGNLYQACQKVDTGEVIGMGYNNIVTPAHLDLRKTVFEHLHEDLLKYLPKDDEQKSNTNMQQMPNFHFLNPGRMIPIGLEQPNLADHPVSVAMWWPGSTNLLQYSLLKTSKDQDIKPDLVWPLTCKLTATAVSQDTSVLAIGLENGNIIVWDRYLGIQRGVVNVTDSSAIRQMTFLDPSICPQEDTEYPPYPTKVAMYILVWCRDSSIHLLHTTSGFVSSPTCVSPPVENDSDHITVMDPVVGLPDLILTVVNKGTVQIRDILKGIILFEIKFPETHELTTPWEPVYAVGGLGQMLYVKGTLKENNEEEENESGLQTGSIFVYHFRSFPSLDTYMKKKKNNLSFKAHTTINQRVDALLQERFTLQALRKVRMQERWSCLKDEISTIENMKMAARHKERPLYKFIKVQNPFYEVTVNPFIYCPMGDNPDYSLIKYRNIYLILVVL</sequence>
<dbReference type="AlphaFoldDB" id="A0ABD3VX60"/>
<dbReference type="EMBL" id="JBJQND010000009">
    <property type="protein sequence ID" value="KAL3866195.1"/>
    <property type="molecule type" value="Genomic_DNA"/>
</dbReference>